<evidence type="ECO:0000256" key="2">
    <source>
        <dbReference type="ARBA" id="ARBA00008829"/>
    </source>
</evidence>
<evidence type="ECO:0000313" key="8">
    <source>
        <dbReference type="Proteomes" id="UP000008495"/>
    </source>
</evidence>
<organism evidence="7 8">
    <name type="scientific">Austwickia chelonae NBRC 105200</name>
    <dbReference type="NCBI Taxonomy" id="1184607"/>
    <lineage>
        <taxon>Bacteria</taxon>
        <taxon>Bacillati</taxon>
        <taxon>Actinomycetota</taxon>
        <taxon>Actinomycetes</taxon>
        <taxon>Micrococcales</taxon>
        <taxon>Dermatophilaceae</taxon>
        <taxon>Austwickia</taxon>
    </lineage>
</organism>
<dbReference type="SUPFAM" id="SSF51556">
    <property type="entry name" value="Metallo-dependent hydrolases"/>
    <property type="match status" value="1"/>
</dbReference>
<dbReference type="AlphaFoldDB" id="K6WAH1"/>
<dbReference type="InterPro" id="IPR006680">
    <property type="entry name" value="Amidohydro-rel"/>
</dbReference>
<evidence type="ECO:0000256" key="4">
    <source>
        <dbReference type="ARBA" id="ARBA00022801"/>
    </source>
</evidence>
<dbReference type="PANTHER" id="PTHR11647:SF1">
    <property type="entry name" value="COLLAPSIN RESPONSE MEDIATOR PROTEIN"/>
    <property type="match status" value="1"/>
</dbReference>
<evidence type="ECO:0000256" key="1">
    <source>
        <dbReference type="ARBA" id="ARBA00001947"/>
    </source>
</evidence>
<dbReference type="EMBL" id="BAGZ01000017">
    <property type="protein sequence ID" value="GAB78837.1"/>
    <property type="molecule type" value="Genomic_DNA"/>
</dbReference>
<comment type="PTM">
    <text evidence="5">Carbamylation allows a single lysine to coordinate two divalent metal cations.</text>
</comment>
<protein>
    <submittedName>
        <fullName evidence="7">Putative D-hydantoinase</fullName>
    </submittedName>
</protein>
<feature type="modified residue" description="N6-carboxylysine" evidence="5">
    <location>
        <position position="151"/>
    </location>
</feature>
<keyword evidence="8" id="KW-1185">Reference proteome</keyword>
<dbReference type="RefSeq" id="WP_006503594.1">
    <property type="nucleotide sequence ID" value="NZ_BAGZ01000017.1"/>
</dbReference>
<evidence type="ECO:0000259" key="6">
    <source>
        <dbReference type="Pfam" id="PF01979"/>
    </source>
</evidence>
<dbReference type="InterPro" id="IPR011778">
    <property type="entry name" value="Hydantoinase/dihydroPyrase"/>
</dbReference>
<comment type="caution">
    <text evidence="7">The sequence shown here is derived from an EMBL/GenBank/DDBJ whole genome shotgun (WGS) entry which is preliminary data.</text>
</comment>
<dbReference type="NCBIfam" id="TIGR02033">
    <property type="entry name" value="D-hydantoinase"/>
    <property type="match status" value="1"/>
</dbReference>
<proteinExistence type="inferred from homology"/>
<dbReference type="InterPro" id="IPR032466">
    <property type="entry name" value="Metal_Hydrolase"/>
</dbReference>
<feature type="domain" description="Amidohydrolase-related" evidence="6">
    <location>
        <begin position="50"/>
        <end position="438"/>
    </location>
</feature>
<dbReference type="GO" id="GO:0005829">
    <property type="term" value="C:cytosol"/>
    <property type="evidence" value="ECO:0007669"/>
    <property type="project" value="TreeGrafter"/>
</dbReference>
<evidence type="ECO:0000256" key="5">
    <source>
        <dbReference type="PIRSR" id="PIRSR611778-50"/>
    </source>
</evidence>
<dbReference type="InterPro" id="IPR050378">
    <property type="entry name" value="Metallo-dep_Hydrolases_sf"/>
</dbReference>
<comment type="similarity">
    <text evidence="2">Belongs to the metallo-dependent hydrolases superfamily. Hydantoinase/dihydropyrimidinase family.</text>
</comment>
<dbReference type="Gene3D" id="3.20.20.140">
    <property type="entry name" value="Metal-dependent hydrolases"/>
    <property type="match status" value="1"/>
</dbReference>
<dbReference type="SUPFAM" id="SSF51338">
    <property type="entry name" value="Composite domain of metallo-dependent hydrolases"/>
    <property type="match status" value="2"/>
</dbReference>
<dbReference type="Gene3D" id="2.30.40.10">
    <property type="entry name" value="Urease, subunit C, domain 1"/>
    <property type="match status" value="1"/>
</dbReference>
<sequence>MRTLISNGMLCTEGGTIRADLSCRDEHIEMIAVDLDPDGYDTVIDATGMYVLPGGIDAHTHMDLQQTPTYRSCDDFYTGGVAAACGGTTTVIDHMAFGAPGCTLASRFDEYRELARRSPIDYSFHGVLQHIDQDVLEELTGLAADGFPSVKAYTTYGYPVHDRELLTVLETLAGSGGLLTTHAENDAICTALQDRYAAQGCDDPFLQAVTRPAEAEAEAVTRLAALARVAGDAPLYIVHLSAGQSLAAVRAARATGQRNLHVETCTQYLTLTQDRFREGGPQEGILYLMAPPLRTAADNAALWQGLADGEIQVVATDHCPFTPEQKRENVHDYRSCPGGIPGVEERMPVLFSEGVVAGRISLERFVQVTAANPARIFGMYPRKGVLAPGSDADVTVIDPRRSRVLSATDLHSRAGYSPYAGLRVNCTVEAVLSRGRVVARRHEFCGERGAGRLVPREARSTRDGGRRP</sequence>
<dbReference type="Proteomes" id="UP000008495">
    <property type="component" value="Unassembled WGS sequence"/>
</dbReference>
<dbReference type="OrthoDB" id="9775759at2"/>
<reference evidence="7 8" key="1">
    <citation type="submission" date="2012-08" db="EMBL/GenBank/DDBJ databases">
        <title>Whole genome shotgun sequence of Austwickia chelonae NBRC 105200.</title>
        <authorList>
            <person name="Yoshida I."/>
            <person name="Hosoyama A."/>
            <person name="Tsuchikane K."/>
            <person name="Katsumata H."/>
            <person name="Ando Y."/>
            <person name="Ohji S."/>
            <person name="Hamada M."/>
            <person name="Tamura T."/>
            <person name="Yamazoe A."/>
            <person name="Yamazaki S."/>
            <person name="Fujita N."/>
        </authorList>
    </citation>
    <scope>NUCLEOTIDE SEQUENCE [LARGE SCALE GENOMIC DNA]</scope>
    <source>
        <strain evidence="7 8">NBRC 105200</strain>
    </source>
</reference>
<name>K6WAH1_9MICO</name>
<dbReference type="InterPro" id="IPR011059">
    <property type="entry name" value="Metal-dep_hydrolase_composite"/>
</dbReference>
<dbReference type="GO" id="GO:0046872">
    <property type="term" value="F:metal ion binding"/>
    <property type="evidence" value="ECO:0007669"/>
    <property type="project" value="UniProtKB-KW"/>
</dbReference>
<dbReference type="STRING" id="100225.SAMN05421595_0048"/>
<dbReference type="PANTHER" id="PTHR11647">
    <property type="entry name" value="HYDRANTOINASE/DIHYDROPYRIMIDINASE FAMILY MEMBER"/>
    <property type="match status" value="1"/>
</dbReference>
<keyword evidence="3" id="KW-0479">Metal-binding</keyword>
<dbReference type="FunFam" id="3.20.20.140:FF:000174">
    <property type="entry name" value="Dihydropyrimidinase-related protein 2"/>
    <property type="match status" value="1"/>
</dbReference>
<accession>K6WAH1</accession>
<dbReference type="Pfam" id="PF01979">
    <property type="entry name" value="Amidohydro_1"/>
    <property type="match status" value="1"/>
</dbReference>
<dbReference type="GO" id="GO:0016812">
    <property type="term" value="F:hydrolase activity, acting on carbon-nitrogen (but not peptide) bonds, in cyclic amides"/>
    <property type="evidence" value="ECO:0007669"/>
    <property type="project" value="TreeGrafter"/>
</dbReference>
<keyword evidence="4" id="KW-0378">Hydrolase</keyword>
<comment type="cofactor">
    <cofactor evidence="1">
        <name>Zn(2+)</name>
        <dbReference type="ChEBI" id="CHEBI:29105"/>
    </cofactor>
</comment>
<gene>
    <name evidence="7" type="ORF">AUCHE_17_00490</name>
</gene>
<evidence type="ECO:0000256" key="3">
    <source>
        <dbReference type="ARBA" id="ARBA00022723"/>
    </source>
</evidence>
<dbReference type="eggNOG" id="COG0044">
    <property type="taxonomic scope" value="Bacteria"/>
</dbReference>
<evidence type="ECO:0000313" key="7">
    <source>
        <dbReference type="EMBL" id="GAB78837.1"/>
    </source>
</evidence>